<proteinExistence type="inferred from homology"/>
<dbReference type="PANTHER" id="PTHR43232">
    <property type="entry name" value="MOLYBDENUM COFACTOR BIOSYNTHESIS PROTEIN B"/>
    <property type="match status" value="1"/>
</dbReference>
<dbReference type="EMBL" id="JAVRHX010000004">
    <property type="protein sequence ID" value="MDT0595938.1"/>
    <property type="molecule type" value="Genomic_DNA"/>
</dbReference>
<keyword evidence="2" id="KW-0501">Molybdenum cofactor biosynthesis</keyword>
<dbReference type="NCBIfam" id="TIGR02667">
    <property type="entry name" value="moaB_proteo"/>
    <property type="match status" value="1"/>
</dbReference>
<dbReference type="InterPro" id="IPR001453">
    <property type="entry name" value="MoaB/Mog_dom"/>
</dbReference>
<evidence type="ECO:0000259" key="3">
    <source>
        <dbReference type="SMART" id="SM00852"/>
    </source>
</evidence>
<keyword evidence="5" id="KW-1185">Reference proteome</keyword>
<dbReference type="PANTHER" id="PTHR43232:SF2">
    <property type="entry name" value="MOLYBDENUM COFACTOR BIOSYNTHESIS PROTEIN B"/>
    <property type="match status" value="1"/>
</dbReference>
<protein>
    <recommendedName>
        <fullName evidence="1 2">Molybdenum cofactor biosynthesis protein B</fullName>
    </recommendedName>
</protein>
<feature type="domain" description="MoaB/Mog" evidence="3">
    <location>
        <begin position="15"/>
        <end position="158"/>
    </location>
</feature>
<organism evidence="4 5">
    <name type="scientific">Glaciecola petra</name>
    <dbReference type="NCBI Taxonomy" id="3075602"/>
    <lineage>
        <taxon>Bacteria</taxon>
        <taxon>Pseudomonadati</taxon>
        <taxon>Pseudomonadota</taxon>
        <taxon>Gammaproteobacteria</taxon>
        <taxon>Alteromonadales</taxon>
        <taxon>Alteromonadaceae</taxon>
        <taxon>Glaciecola</taxon>
    </lineage>
</organism>
<evidence type="ECO:0000256" key="1">
    <source>
        <dbReference type="ARBA" id="ARBA00015262"/>
    </source>
</evidence>
<sequence length="181" mass="19770">MSSQQQSDFVKLNIAVLTVSDTRNESNDTSGGFLVQAAQQEGHNIVDKVILKDDIYDLRAQVSAWVASKHVQAVLVTGGTGFTYRDSTPEALSVLFDKQVEGFGELFRAESFKEIGSSTIQSRALAGLANKTVIFCCPGSTGACRTAWEIIRPQLDSTHRPCNFVSQLKVALLPQESMEKQ</sequence>
<comment type="caution">
    <text evidence="4">The sequence shown here is derived from an EMBL/GenBank/DDBJ whole genome shotgun (WGS) entry which is preliminary data.</text>
</comment>
<comment type="pathway">
    <text evidence="2">Cofactor biosynthesis; molybdopterin biosynthesis.</text>
</comment>
<dbReference type="NCBIfam" id="TIGR00177">
    <property type="entry name" value="molyb_syn"/>
    <property type="match status" value="1"/>
</dbReference>
<dbReference type="PIRSF" id="PIRSF006443">
    <property type="entry name" value="MoaB"/>
    <property type="match status" value="1"/>
</dbReference>
<comment type="similarity">
    <text evidence="2">Belongs to the MoaB/Mog family.</text>
</comment>
<dbReference type="SMART" id="SM00852">
    <property type="entry name" value="MoCF_biosynth"/>
    <property type="match status" value="1"/>
</dbReference>
<dbReference type="SUPFAM" id="SSF53218">
    <property type="entry name" value="Molybdenum cofactor biosynthesis proteins"/>
    <property type="match status" value="1"/>
</dbReference>
<dbReference type="CDD" id="cd00886">
    <property type="entry name" value="MogA_MoaB"/>
    <property type="match status" value="1"/>
</dbReference>
<dbReference type="InterPro" id="IPR036425">
    <property type="entry name" value="MoaB/Mog-like_dom_sf"/>
</dbReference>
<gene>
    <name evidence="4" type="primary">moaB</name>
    <name evidence="4" type="ORF">RM552_13870</name>
</gene>
<accession>A0ABU2ZTH4</accession>
<comment type="function">
    <text evidence="2">May be involved in the biosynthesis of molybdopterin.</text>
</comment>
<dbReference type="Pfam" id="PF00994">
    <property type="entry name" value="MoCF_biosynth"/>
    <property type="match status" value="1"/>
</dbReference>
<evidence type="ECO:0000313" key="5">
    <source>
        <dbReference type="Proteomes" id="UP001253545"/>
    </source>
</evidence>
<dbReference type="Proteomes" id="UP001253545">
    <property type="component" value="Unassembled WGS sequence"/>
</dbReference>
<dbReference type="InterPro" id="IPR012245">
    <property type="entry name" value="MoaB"/>
</dbReference>
<dbReference type="Gene3D" id="3.40.980.10">
    <property type="entry name" value="MoaB/Mog-like domain"/>
    <property type="match status" value="1"/>
</dbReference>
<dbReference type="RefSeq" id="WP_311369456.1">
    <property type="nucleotide sequence ID" value="NZ_JAVRHX010000004.1"/>
</dbReference>
<name>A0ABU2ZTH4_9ALTE</name>
<reference evidence="4 5" key="1">
    <citation type="submission" date="2023-09" db="EMBL/GenBank/DDBJ databases">
        <authorList>
            <person name="Rey-Velasco X."/>
        </authorList>
    </citation>
    <scope>NUCLEOTIDE SEQUENCE [LARGE SCALE GENOMIC DNA]</scope>
    <source>
        <strain evidence="4 5">P117</strain>
    </source>
</reference>
<evidence type="ECO:0000256" key="2">
    <source>
        <dbReference type="PIRNR" id="PIRNR006443"/>
    </source>
</evidence>
<dbReference type="InterPro" id="IPR013484">
    <property type="entry name" value="MoaB_proteobac"/>
</dbReference>
<evidence type="ECO:0000313" key="4">
    <source>
        <dbReference type="EMBL" id="MDT0595938.1"/>
    </source>
</evidence>